<feature type="compositionally biased region" description="Basic and acidic residues" evidence="1">
    <location>
        <begin position="219"/>
        <end position="242"/>
    </location>
</feature>
<dbReference type="EMBL" id="JANBPY010001191">
    <property type="protein sequence ID" value="KAJ1961145.1"/>
    <property type="molecule type" value="Genomic_DNA"/>
</dbReference>
<accession>A0A9W8ATA5</accession>
<keyword evidence="3" id="KW-1185">Reference proteome</keyword>
<proteinExistence type="predicted"/>
<comment type="caution">
    <text evidence="2">The sequence shown here is derived from an EMBL/GenBank/DDBJ whole genome shotgun (WGS) entry which is preliminary data.</text>
</comment>
<dbReference type="Proteomes" id="UP001150925">
    <property type="component" value="Unassembled WGS sequence"/>
</dbReference>
<name>A0A9W8ATA5_9FUNG</name>
<protein>
    <submittedName>
        <fullName evidence="2">Uncharacterized protein</fullName>
    </submittedName>
</protein>
<evidence type="ECO:0000313" key="3">
    <source>
        <dbReference type="Proteomes" id="UP001150925"/>
    </source>
</evidence>
<evidence type="ECO:0000256" key="1">
    <source>
        <dbReference type="SAM" id="MobiDB-lite"/>
    </source>
</evidence>
<evidence type="ECO:0000313" key="2">
    <source>
        <dbReference type="EMBL" id="KAJ1961145.1"/>
    </source>
</evidence>
<gene>
    <name evidence="2" type="ORF">IWQ62_003966</name>
</gene>
<dbReference type="AlphaFoldDB" id="A0A9W8ATA5"/>
<feature type="region of interest" description="Disordered" evidence="1">
    <location>
        <begin position="169"/>
        <end position="242"/>
    </location>
</feature>
<sequence>MYEPSVLTQDVIHHAKLGVRTFTGELSGRPFQSWLVDAEKAIARAVPNAPDDTKYLVIQQLIDPVIVDQLHEASVPNWNSLVKVLTRRYPLYKWQRSYSDKLSNLTLFDGLKLEQAISKANTAIEYLAAAPPHIWDEEPLTITDFQPRMEEIRILVQADLVRTQGEVMARPLTNQTSPQLTKEHTAESTLPQAQKAGKEGSNVGQVTKSTGKKKSRVQKLREKLETSERKYEELEKKLTGKE</sequence>
<reference evidence="2" key="1">
    <citation type="submission" date="2022-07" db="EMBL/GenBank/DDBJ databases">
        <title>Phylogenomic reconstructions and comparative analyses of Kickxellomycotina fungi.</title>
        <authorList>
            <person name="Reynolds N.K."/>
            <person name="Stajich J.E."/>
            <person name="Barry K."/>
            <person name="Grigoriev I.V."/>
            <person name="Crous P."/>
            <person name="Smith M.E."/>
        </authorList>
    </citation>
    <scope>NUCLEOTIDE SEQUENCE</scope>
    <source>
        <strain evidence="2">RSA 1196</strain>
    </source>
</reference>
<organism evidence="2 3">
    <name type="scientific">Dispira parvispora</name>
    <dbReference type="NCBI Taxonomy" id="1520584"/>
    <lineage>
        <taxon>Eukaryota</taxon>
        <taxon>Fungi</taxon>
        <taxon>Fungi incertae sedis</taxon>
        <taxon>Zoopagomycota</taxon>
        <taxon>Kickxellomycotina</taxon>
        <taxon>Dimargaritomycetes</taxon>
        <taxon>Dimargaritales</taxon>
        <taxon>Dimargaritaceae</taxon>
        <taxon>Dispira</taxon>
    </lineage>
</organism>